<dbReference type="GO" id="GO:0022857">
    <property type="term" value="F:transmembrane transporter activity"/>
    <property type="evidence" value="ECO:0007669"/>
    <property type="project" value="InterPro"/>
</dbReference>
<dbReference type="PANTHER" id="PTHR10924:SF6">
    <property type="entry name" value="SOLUTE CARRIER FAMILY 49 MEMBER A3"/>
    <property type="match status" value="1"/>
</dbReference>
<feature type="region of interest" description="Disordered" evidence="5">
    <location>
        <begin position="1"/>
        <end position="80"/>
    </location>
</feature>
<evidence type="ECO:0000256" key="2">
    <source>
        <dbReference type="ARBA" id="ARBA00022692"/>
    </source>
</evidence>
<dbReference type="Ensembl" id="ENSCABT00000026156.1">
    <property type="protein sequence ID" value="ENSCABP00000023872.1"/>
    <property type="gene ID" value="ENSCABG00000017545.1"/>
</dbReference>
<feature type="transmembrane region" description="Helical" evidence="6">
    <location>
        <begin position="319"/>
        <end position="343"/>
    </location>
</feature>
<evidence type="ECO:0000256" key="3">
    <source>
        <dbReference type="ARBA" id="ARBA00022989"/>
    </source>
</evidence>
<feature type="transmembrane region" description="Helical" evidence="6">
    <location>
        <begin position="286"/>
        <end position="307"/>
    </location>
</feature>
<dbReference type="AlphaFoldDB" id="A0A8C0IXU2"/>
<feature type="transmembrane region" description="Helical" evidence="6">
    <location>
        <begin position="379"/>
        <end position="403"/>
    </location>
</feature>
<accession>A0A8C0IXU2</accession>
<dbReference type="Proteomes" id="UP000694404">
    <property type="component" value="Unplaced"/>
</dbReference>
<feature type="transmembrane region" description="Helical" evidence="6">
    <location>
        <begin position="145"/>
        <end position="169"/>
    </location>
</feature>
<keyword evidence="8" id="KW-1185">Reference proteome</keyword>
<protein>
    <submittedName>
        <fullName evidence="7">Solute carrier family 49 member 3</fullName>
    </submittedName>
</protein>
<keyword evidence="3 6" id="KW-1133">Transmembrane helix</keyword>
<dbReference type="InterPro" id="IPR011701">
    <property type="entry name" value="MFS"/>
</dbReference>
<dbReference type="GO" id="GO:0016020">
    <property type="term" value="C:membrane"/>
    <property type="evidence" value="ECO:0007669"/>
    <property type="project" value="UniProtKB-SubCell"/>
</dbReference>
<feature type="compositionally biased region" description="Basic and acidic residues" evidence="5">
    <location>
        <begin position="12"/>
        <end position="35"/>
    </location>
</feature>
<reference evidence="7" key="2">
    <citation type="submission" date="2025-09" db="UniProtKB">
        <authorList>
            <consortium name="Ensembl"/>
        </authorList>
    </citation>
    <scope>IDENTIFICATION</scope>
</reference>
<feature type="transmembrane region" description="Helical" evidence="6">
    <location>
        <begin position="458"/>
        <end position="479"/>
    </location>
</feature>
<reference evidence="7" key="1">
    <citation type="submission" date="2025-08" db="UniProtKB">
        <authorList>
            <consortium name="Ensembl"/>
        </authorList>
    </citation>
    <scope>IDENTIFICATION</scope>
</reference>
<dbReference type="InterPro" id="IPR049680">
    <property type="entry name" value="FLVCR1-2_SLC49-like"/>
</dbReference>
<name>A0A8C0IXU2_CHEAB</name>
<evidence type="ECO:0000256" key="4">
    <source>
        <dbReference type="ARBA" id="ARBA00023136"/>
    </source>
</evidence>
<dbReference type="CDD" id="cd17399">
    <property type="entry name" value="MFS_MFSD7"/>
    <property type="match status" value="1"/>
</dbReference>
<dbReference type="GeneTree" id="ENSGT01030000234625"/>
<dbReference type="Gene3D" id="1.20.1250.20">
    <property type="entry name" value="MFS general substrate transporter like domains"/>
    <property type="match status" value="2"/>
</dbReference>
<evidence type="ECO:0000256" key="1">
    <source>
        <dbReference type="ARBA" id="ARBA00004141"/>
    </source>
</evidence>
<evidence type="ECO:0000256" key="6">
    <source>
        <dbReference type="SAM" id="Phobius"/>
    </source>
</evidence>
<sequence>MAREPGSCPGGERQHERKGKDSQRWDFRLPQKDGEVSPEYEEAKSLQGKGSRSRASGVEGAETYGRGDGGAPGSSRGRVLGWGAGGSPTGHALLWLTFAPVADKTAAYFHISMDTINWLSLVYLLISIPFGLVATWILDTVGLKCAVILSAWLNMAGSVIRTFSVISFLSLGSLTYTYLFIGQCLCALAQPLVIFSPTKLAALWFPDHQRATANMISSMSNPLGILIANLLSPALVSEEKDIPLMNQVYILPGLHGVTVTLSDPVVVGRPAGGRVLRFSLLRNKPYVILMVCFGAGIGMFTCFSALLEQILCVRGYSNFFAGLNGALFTVFGLLGAFLLGLYVDKTRKFIESTKVCFCLTALASIAFAVMSRFRNQAVPLALISSLFGFFGFSIYPVAMELAVECSFPVGEGTSTGLIFVSSQIQGVILMLLLQALTVQISAAPFSTCDIEEGGALDWTVSTLGMAGACSVVACFYVIFFHTDYKRLHAEASNAASINKTGTEA</sequence>
<keyword evidence="2 6" id="KW-0812">Transmembrane</keyword>
<feature type="transmembrane region" description="Helical" evidence="6">
    <location>
        <begin position="415"/>
        <end position="438"/>
    </location>
</feature>
<feature type="transmembrane region" description="Helical" evidence="6">
    <location>
        <begin position="355"/>
        <end position="373"/>
    </location>
</feature>
<evidence type="ECO:0000313" key="8">
    <source>
        <dbReference type="Proteomes" id="UP000694404"/>
    </source>
</evidence>
<dbReference type="Pfam" id="PF07690">
    <property type="entry name" value="MFS_1"/>
    <property type="match status" value="1"/>
</dbReference>
<proteinExistence type="predicted"/>
<gene>
    <name evidence="7" type="primary">SLC49A3</name>
</gene>
<evidence type="ECO:0000256" key="5">
    <source>
        <dbReference type="SAM" id="MobiDB-lite"/>
    </source>
</evidence>
<organism evidence="7 8">
    <name type="scientific">Chelonoidis abingdonii</name>
    <name type="common">Abingdon island giant tortoise</name>
    <name type="synonym">Testudo abingdonii</name>
    <dbReference type="NCBI Taxonomy" id="106734"/>
    <lineage>
        <taxon>Eukaryota</taxon>
        <taxon>Metazoa</taxon>
        <taxon>Chordata</taxon>
        <taxon>Craniata</taxon>
        <taxon>Vertebrata</taxon>
        <taxon>Euteleostomi</taxon>
        <taxon>Archelosauria</taxon>
        <taxon>Testudinata</taxon>
        <taxon>Testudines</taxon>
        <taxon>Cryptodira</taxon>
        <taxon>Durocryptodira</taxon>
        <taxon>Testudinoidea</taxon>
        <taxon>Testudinidae</taxon>
        <taxon>Chelonoidis</taxon>
    </lineage>
</organism>
<dbReference type="PANTHER" id="PTHR10924">
    <property type="entry name" value="MAJOR FACILITATOR SUPERFAMILY PROTEIN-RELATED"/>
    <property type="match status" value="1"/>
</dbReference>
<dbReference type="InterPro" id="IPR036259">
    <property type="entry name" value="MFS_trans_sf"/>
</dbReference>
<feature type="transmembrane region" description="Helical" evidence="6">
    <location>
        <begin position="118"/>
        <end position="138"/>
    </location>
</feature>
<comment type="subcellular location">
    <subcellularLocation>
        <location evidence="1">Membrane</location>
        <topology evidence="1">Multi-pass membrane protein</topology>
    </subcellularLocation>
</comment>
<dbReference type="SUPFAM" id="SSF103473">
    <property type="entry name" value="MFS general substrate transporter"/>
    <property type="match status" value="1"/>
</dbReference>
<keyword evidence="4 6" id="KW-0472">Membrane</keyword>
<evidence type="ECO:0000313" key="7">
    <source>
        <dbReference type="Ensembl" id="ENSCABP00000023872.1"/>
    </source>
</evidence>